<evidence type="ECO:0000313" key="2">
    <source>
        <dbReference type="EMBL" id="MBO1920005.1"/>
    </source>
</evidence>
<reference evidence="2" key="1">
    <citation type="submission" date="2021-03" db="EMBL/GenBank/DDBJ databases">
        <title>Molecular epidemiology and mechanisms of colistin and carbapenem resistance in Enterobacteriaceae from clinical isolates, the environment and porcine samples in Pretoria, South Africa.</title>
        <authorList>
            <person name="Bogoshi D."/>
            <person name="Mbelle N.M."/>
            <person name="Naidoo V."/>
            <person name="Osei Sekyere J."/>
        </authorList>
    </citation>
    <scope>NUCLEOTIDE SEQUENCE</scope>
    <source>
        <strain evidence="2">ESB009</strain>
    </source>
</reference>
<evidence type="ECO:0000256" key="1">
    <source>
        <dbReference type="SAM" id="MobiDB-lite"/>
    </source>
</evidence>
<feature type="region of interest" description="Disordered" evidence="1">
    <location>
        <begin position="1"/>
        <end position="85"/>
    </location>
</feature>
<organism evidence="2">
    <name type="scientific">Staphylococcus xylosus</name>
    <dbReference type="NCBI Taxonomy" id="1288"/>
    <lineage>
        <taxon>Bacteria</taxon>
        <taxon>Bacillati</taxon>
        <taxon>Bacillota</taxon>
        <taxon>Bacilli</taxon>
        <taxon>Bacillales</taxon>
        <taxon>Staphylococcaceae</taxon>
        <taxon>Staphylococcus</taxon>
    </lineage>
</organism>
<feature type="compositionally biased region" description="Polar residues" evidence="1">
    <location>
        <begin position="67"/>
        <end position="85"/>
    </location>
</feature>
<protein>
    <submittedName>
        <fullName evidence="2">Uncharacterized protein</fullName>
    </submittedName>
</protein>
<feature type="compositionally biased region" description="Low complexity" evidence="1">
    <location>
        <begin position="7"/>
        <end position="19"/>
    </location>
</feature>
<dbReference type="EMBL" id="JAGETT010000060">
    <property type="protein sequence ID" value="MBO1920005.1"/>
    <property type="molecule type" value="Genomic_DNA"/>
</dbReference>
<comment type="caution">
    <text evidence="2">The sequence shown here is derived from an EMBL/GenBank/DDBJ whole genome shotgun (WGS) entry which is preliminary data.</text>
</comment>
<feature type="compositionally biased region" description="Polar residues" evidence="1">
    <location>
        <begin position="20"/>
        <end position="57"/>
    </location>
</feature>
<name>A0A939NC86_STAXY</name>
<proteinExistence type="predicted"/>
<accession>A0A939NC86</accession>
<dbReference type="AlphaFoldDB" id="A0A939NC86"/>
<sequence length="85" mass="9422">MDHEQESNNGNNITMINSNKDNAMNSNQDKQAPSDNNFKLKSSNAPEAFSQQSSEISRITEGLSKTKAPTIQDAPTENKIQQLKK</sequence>
<gene>
    <name evidence="2" type="ORF">J4710_08775</name>
</gene>